<keyword evidence="3" id="KW-0418">Kinase</keyword>
<dbReference type="Pfam" id="PF07714">
    <property type="entry name" value="PK_Tyr_Ser-Thr"/>
    <property type="match status" value="1"/>
</dbReference>
<feature type="domain" description="Protein kinase" evidence="2">
    <location>
        <begin position="166"/>
        <end position="444"/>
    </location>
</feature>
<organism evidence="3 4">
    <name type="scientific">Iris pallida</name>
    <name type="common">Sweet iris</name>
    <dbReference type="NCBI Taxonomy" id="29817"/>
    <lineage>
        <taxon>Eukaryota</taxon>
        <taxon>Viridiplantae</taxon>
        <taxon>Streptophyta</taxon>
        <taxon>Embryophyta</taxon>
        <taxon>Tracheophyta</taxon>
        <taxon>Spermatophyta</taxon>
        <taxon>Magnoliopsida</taxon>
        <taxon>Liliopsida</taxon>
        <taxon>Asparagales</taxon>
        <taxon>Iridaceae</taxon>
        <taxon>Iridoideae</taxon>
        <taxon>Irideae</taxon>
        <taxon>Iris</taxon>
    </lineage>
</organism>
<feature type="compositionally biased region" description="Low complexity" evidence="1">
    <location>
        <begin position="57"/>
        <end position="74"/>
    </location>
</feature>
<dbReference type="InterPro" id="IPR000719">
    <property type="entry name" value="Prot_kinase_dom"/>
</dbReference>
<dbReference type="Proteomes" id="UP001140949">
    <property type="component" value="Unassembled WGS sequence"/>
</dbReference>
<feature type="compositionally biased region" description="Basic and acidic residues" evidence="1">
    <location>
        <begin position="16"/>
        <end position="29"/>
    </location>
</feature>
<dbReference type="PROSITE" id="PS50011">
    <property type="entry name" value="PROTEIN_KINASE_DOM"/>
    <property type="match status" value="1"/>
</dbReference>
<dbReference type="SUPFAM" id="SSF56112">
    <property type="entry name" value="Protein kinase-like (PK-like)"/>
    <property type="match status" value="1"/>
</dbReference>
<dbReference type="EMBL" id="JANAVB010036419">
    <property type="protein sequence ID" value="KAJ6803661.1"/>
    <property type="molecule type" value="Genomic_DNA"/>
</dbReference>
<keyword evidence="3" id="KW-0808">Transferase</keyword>
<dbReference type="InterPro" id="IPR050823">
    <property type="entry name" value="Plant_Ser_Thr_Prot_Kinase"/>
</dbReference>
<accession>A0AAX6EI86</accession>
<comment type="caution">
    <text evidence="3">The sequence shown here is derived from an EMBL/GenBank/DDBJ whole genome shotgun (WGS) entry which is preliminary data.</text>
</comment>
<dbReference type="InterPro" id="IPR011009">
    <property type="entry name" value="Kinase-like_dom_sf"/>
</dbReference>
<dbReference type="AlphaFoldDB" id="A0AAX6EI86"/>
<evidence type="ECO:0000313" key="4">
    <source>
        <dbReference type="Proteomes" id="UP001140949"/>
    </source>
</evidence>
<sequence length="545" mass="59943">MGCFTVLRSTKKKYEHFVNKKDTSRREVARTPPPEPENREPSLQSAPPSFRNRTKGAQSASRASNSRARALSAPSTLIIDQDALSMELEDQEEYGGRVESKRFSNPLPLPLPSTQGNSVLRNMGSFKSTNPGSPIPISGPLPLPPLGGGGLRKYSFEEISAACQQFSSDTYMSDGISSTIYKATFGDDTMSSKKLEATVTRLMPSTQTFKEFVNEVNTIASLQHPQLCKLLGFHAREGSDQRMLVYERLFHGSLDRLLFGRSDGPSIDWSARVKVALCAAQGLAFLHEEGPFQAMYNDFSTANIQVDKDFSAKLSGYGCVCYNPETDILNTSVATASLSVETVERGLLTPKSNVWSFGIVLLELLTGRKNLDSRHPKEERNIVKWSKPFLADDCRLSLIMDPRIKARCPPKAARSIADIAQKCLQKDPSERPTMRSIVDTLKNVQDMKCPSRYPLQEPSAVVAKRITKLPSFNGVVILPPSSNYSPPPQIAQPLASSPRTSLSAMPLPPLTCSSNLSFEDNRITAVRKSPPPAIPIMRRSGVEGF</sequence>
<name>A0AAX6EI86_IRIPA</name>
<dbReference type="GO" id="GO:0005524">
    <property type="term" value="F:ATP binding"/>
    <property type="evidence" value="ECO:0007669"/>
    <property type="project" value="InterPro"/>
</dbReference>
<feature type="compositionally biased region" description="Polar residues" evidence="1">
    <location>
        <begin position="112"/>
        <end position="130"/>
    </location>
</feature>
<proteinExistence type="predicted"/>
<evidence type="ECO:0000256" key="1">
    <source>
        <dbReference type="SAM" id="MobiDB-lite"/>
    </source>
</evidence>
<gene>
    <name evidence="3" type="ORF">M6B38_189300</name>
</gene>
<dbReference type="Gene3D" id="1.10.510.10">
    <property type="entry name" value="Transferase(Phosphotransferase) domain 1"/>
    <property type="match status" value="1"/>
</dbReference>
<keyword evidence="4" id="KW-1185">Reference proteome</keyword>
<evidence type="ECO:0000259" key="2">
    <source>
        <dbReference type="PROSITE" id="PS50011"/>
    </source>
</evidence>
<reference evidence="3" key="1">
    <citation type="journal article" date="2023" name="GigaByte">
        <title>Genome assembly of the bearded iris, Iris pallida Lam.</title>
        <authorList>
            <person name="Bruccoleri R.E."/>
            <person name="Oakeley E.J."/>
            <person name="Faust A.M.E."/>
            <person name="Altorfer M."/>
            <person name="Dessus-Babus S."/>
            <person name="Burckhardt D."/>
            <person name="Oertli M."/>
            <person name="Naumann U."/>
            <person name="Petersen F."/>
            <person name="Wong J."/>
        </authorList>
    </citation>
    <scope>NUCLEOTIDE SEQUENCE</scope>
    <source>
        <strain evidence="3">GSM-AAB239-AS_SAM_17_03QT</strain>
    </source>
</reference>
<reference evidence="3" key="2">
    <citation type="submission" date="2023-04" db="EMBL/GenBank/DDBJ databases">
        <authorList>
            <person name="Bruccoleri R.E."/>
            <person name="Oakeley E.J."/>
            <person name="Faust A.-M."/>
            <person name="Dessus-Babus S."/>
            <person name="Altorfer M."/>
            <person name="Burckhardt D."/>
            <person name="Oertli M."/>
            <person name="Naumann U."/>
            <person name="Petersen F."/>
            <person name="Wong J."/>
        </authorList>
    </citation>
    <scope>NUCLEOTIDE SEQUENCE</scope>
    <source>
        <strain evidence="3">GSM-AAB239-AS_SAM_17_03QT</strain>
        <tissue evidence="3">Leaf</tissue>
    </source>
</reference>
<evidence type="ECO:0000313" key="3">
    <source>
        <dbReference type="EMBL" id="KAJ6803661.1"/>
    </source>
</evidence>
<feature type="region of interest" description="Disordered" evidence="1">
    <location>
        <begin position="16"/>
        <end position="74"/>
    </location>
</feature>
<dbReference type="Gene3D" id="3.30.200.20">
    <property type="entry name" value="Phosphorylase Kinase, domain 1"/>
    <property type="match status" value="1"/>
</dbReference>
<protein>
    <submittedName>
        <fullName evidence="3">Serine/threonine-protein kinase PBL1</fullName>
    </submittedName>
</protein>
<dbReference type="InterPro" id="IPR001245">
    <property type="entry name" value="Ser-Thr/Tyr_kinase_cat_dom"/>
</dbReference>
<dbReference type="PANTHER" id="PTHR45621">
    <property type="entry name" value="OS01G0588500 PROTEIN-RELATED"/>
    <property type="match status" value="1"/>
</dbReference>
<dbReference type="GO" id="GO:0004672">
    <property type="term" value="F:protein kinase activity"/>
    <property type="evidence" value="ECO:0007669"/>
    <property type="project" value="InterPro"/>
</dbReference>
<feature type="region of interest" description="Disordered" evidence="1">
    <location>
        <begin position="88"/>
        <end position="141"/>
    </location>
</feature>